<dbReference type="GO" id="GO:0016503">
    <property type="term" value="F:pheromone receptor activity"/>
    <property type="evidence" value="ECO:0007669"/>
    <property type="project" value="InterPro"/>
</dbReference>
<reference evidence="15" key="2">
    <citation type="submission" date="2025-08" db="UniProtKB">
        <authorList>
            <consortium name="Ensembl"/>
        </authorList>
    </citation>
    <scope>IDENTIFICATION</scope>
</reference>
<reference evidence="15 16" key="1">
    <citation type="submission" date="2018-10" db="EMBL/GenBank/DDBJ databases">
        <title>Improved assembly of the deer mouse Peromyscus maniculatus genome.</title>
        <authorList>
            <person name="Lassance J.-M."/>
            <person name="Hoekstra H.E."/>
        </authorList>
    </citation>
    <scope>NUCLEOTIDE SEQUENCE [LARGE SCALE GENOMIC DNA]</scope>
</reference>
<dbReference type="PROSITE" id="PS50262">
    <property type="entry name" value="G_PROTEIN_RECEP_F1_2"/>
    <property type="match status" value="1"/>
</dbReference>
<dbReference type="GeneTree" id="ENSGT01030000234553"/>
<keyword evidence="11" id="KW-0325">Glycoprotein</keyword>
<dbReference type="GO" id="GO:0005886">
    <property type="term" value="C:plasma membrane"/>
    <property type="evidence" value="ECO:0007669"/>
    <property type="project" value="UniProtKB-SubCell"/>
</dbReference>
<keyword evidence="10 13" id="KW-0675">Receptor</keyword>
<dbReference type="FunFam" id="1.20.1070.10:FF:000033">
    <property type="entry name" value="Vomeronasal type-1 receptor"/>
    <property type="match status" value="1"/>
</dbReference>
<dbReference type="PRINTS" id="PR01534">
    <property type="entry name" value="VOMERONASL1R"/>
</dbReference>
<keyword evidence="5 13" id="KW-0589">Pheromone response</keyword>
<feature type="transmembrane region" description="Helical" evidence="13">
    <location>
        <begin position="9"/>
        <end position="31"/>
    </location>
</feature>
<evidence type="ECO:0000256" key="7">
    <source>
        <dbReference type="ARBA" id="ARBA00022989"/>
    </source>
</evidence>
<organism evidence="15 16">
    <name type="scientific">Peromyscus maniculatus bairdii</name>
    <name type="common">Prairie deer mouse</name>
    <dbReference type="NCBI Taxonomy" id="230844"/>
    <lineage>
        <taxon>Eukaryota</taxon>
        <taxon>Metazoa</taxon>
        <taxon>Chordata</taxon>
        <taxon>Craniata</taxon>
        <taxon>Vertebrata</taxon>
        <taxon>Euteleostomi</taxon>
        <taxon>Mammalia</taxon>
        <taxon>Eutheria</taxon>
        <taxon>Euarchontoglires</taxon>
        <taxon>Glires</taxon>
        <taxon>Rodentia</taxon>
        <taxon>Myomorpha</taxon>
        <taxon>Muroidea</taxon>
        <taxon>Cricetidae</taxon>
        <taxon>Neotominae</taxon>
        <taxon>Peromyscus</taxon>
    </lineage>
</organism>
<feature type="domain" description="G-protein coupled receptors family 1 profile" evidence="14">
    <location>
        <begin position="21"/>
        <end position="284"/>
    </location>
</feature>
<feature type="transmembrane region" description="Helical" evidence="13">
    <location>
        <begin position="227"/>
        <end position="247"/>
    </location>
</feature>
<evidence type="ECO:0000313" key="15">
    <source>
        <dbReference type="Ensembl" id="ENSPEMP00000013803.2"/>
    </source>
</evidence>
<dbReference type="InterPro" id="IPR017452">
    <property type="entry name" value="GPCR_Rhodpsn_7TM"/>
</dbReference>
<evidence type="ECO:0000313" key="16">
    <source>
        <dbReference type="Proteomes" id="UP000694547"/>
    </source>
</evidence>
<evidence type="ECO:0000256" key="9">
    <source>
        <dbReference type="ARBA" id="ARBA00023136"/>
    </source>
</evidence>
<evidence type="ECO:0000256" key="8">
    <source>
        <dbReference type="ARBA" id="ARBA00023040"/>
    </source>
</evidence>
<evidence type="ECO:0000256" key="3">
    <source>
        <dbReference type="ARBA" id="ARBA00010663"/>
    </source>
</evidence>
<dbReference type="SUPFAM" id="SSF81321">
    <property type="entry name" value="Family A G protein-coupled receptor-like"/>
    <property type="match status" value="1"/>
</dbReference>
<protein>
    <recommendedName>
        <fullName evidence="13">Vomeronasal type-1 receptor</fullName>
    </recommendedName>
</protein>
<dbReference type="GO" id="GO:0019236">
    <property type="term" value="P:response to pheromone"/>
    <property type="evidence" value="ECO:0007669"/>
    <property type="project" value="UniProtKB-KW"/>
</dbReference>
<evidence type="ECO:0000256" key="10">
    <source>
        <dbReference type="ARBA" id="ARBA00023170"/>
    </source>
</evidence>
<evidence type="ECO:0000256" key="6">
    <source>
        <dbReference type="ARBA" id="ARBA00022692"/>
    </source>
</evidence>
<feature type="transmembrane region" description="Helical" evidence="13">
    <location>
        <begin position="43"/>
        <end position="71"/>
    </location>
</feature>
<evidence type="ECO:0000256" key="2">
    <source>
        <dbReference type="ARBA" id="ARBA00004651"/>
    </source>
</evidence>
<comment type="subcellular location">
    <subcellularLocation>
        <location evidence="2 13">Cell membrane</location>
        <topology evidence="2 13">Multi-pass membrane protein</topology>
    </subcellularLocation>
</comment>
<keyword evidence="12 13" id="KW-0807">Transducer</keyword>
<evidence type="ECO:0000259" key="14">
    <source>
        <dbReference type="PROSITE" id="PS50262"/>
    </source>
</evidence>
<dbReference type="InterPro" id="IPR004072">
    <property type="entry name" value="Vmron_rcpt_1"/>
</dbReference>
<name>A0A8C8TJM4_PERMB</name>
<evidence type="ECO:0000256" key="4">
    <source>
        <dbReference type="ARBA" id="ARBA00022475"/>
    </source>
</evidence>
<dbReference type="PANTHER" id="PTHR24062">
    <property type="entry name" value="VOMERONASAL TYPE-1 RECEPTOR"/>
    <property type="match status" value="1"/>
</dbReference>
<dbReference type="GO" id="GO:0007606">
    <property type="term" value="P:sensory perception of chemical stimulus"/>
    <property type="evidence" value="ECO:0007669"/>
    <property type="project" value="UniProtKB-ARBA"/>
</dbReference>
<keyword evidence="4 13" id="KW-1003">Cell membrane</keyword>
<evidence type="ECO:0000256" key="12">
    <source>
        <dbReference type="ARBA" id="ARBA00023224"/>
    </source>
</evidence>
<evidence type="ECO:0000256" key="1">
    <source>
        <dbReference type="ARBA" id="ARBA00003878"/>
    </source>
</evidence>
<keyword evidence="16" id="KW-1185">Reference proteome</keyword>
<dbReference type="AlphaFoldDB" id="A0A8C8TJM4"/>
<evidence type="ECO:0000256" key="5">
    <source>
        <dbReference type="ARBA" id="ARBA00022507"/>
    </source>
</evidence>
<evidence type="ECO:0000256" key="11">
    <source>
        <dbReference type="ARBA" id="ARBA00023180"/>
    </source>
</evidence>
<keyword evidence="9 13" id="KW-0472">Membrane</keyword>
<keyword evidence="6 13" id="KW-0812">Transmembrane</keyword>
<keyword evidence="8 13" id="KW-0297">G-protein coupled receptor</keyword>
<dbReference type="Ensembl" id="ENSPEMT00000018052.2">
    <property type="protein sequence ID" value="ENSPEMP00000013803.2"/>
    <property type="gene ID" value="ENSPEMG00000013773.2"/>
</dbReference>
<feature type="transmembrane region" description="Helical" evidence="13">
    <location>
        <begin position="253"/>
        <end position="277"/>
    </location>
</feature>
<reference evidence="15" key="3">
    <citation type="submission" date="2025-09" db="UniProtKB">
        <authorList>
            <consortium name="Ensembl"/>
        </authorList>
    </citation>
    <scope>IDENTIFICATION</scope>
</reference>
<dbReference type="Proteomes" id="UP000694547">
    <property type="component" value="Chromosome 5"/>
</dbReference>
<feature type="transmembrane region" description="Helical" evidence="13">
    <location>
        <begin position="129"/>
        <end position="149"/>
    </location>
</feature>
<accession>A0A8C8TJM4</accession>
<proteinExistence type="inferred from homology"/>
<dbReference type="Pfam" id="PF03402">
    <property type="entry name" value="V1R"/>
    <property type="match status" value="1"/>
</dbReference>
<comment type="similarity">
    <text evidence="3 13">Belongs to the G-protein coupled receptor 1 family.</text>
</comment>
<comment type="function">
    <text evidence="1">Putative pheromone receptor.</text>
</comment>
<evidence type="ECO:0000256" key="13">
    <source>
        <dbReference type="RuleBase" id="RU364061"/>
    </source>
</evidence>
<feature type="transmembrane region" description="Helical" evidence="13">
    <location>
        <begin position="92"/>
        <end position="109"/>
    </location>
</feature>
<sequence length="306" mass="34627">MVLKFIKEIIFLFTTVLGTLGNISVSVNYMFSWWGGPEKKPIHLILIHLAFTNIIILLAKGLLNTIAAFGLRNFLDDIGCKILIYLERVARGLSICTSSLLTVVQAIIISPRASGWRRLRPNSWQVLPFLLLLWIFNVLISSNLLYYITAGSSLNRSRAGLYSEYCYMLPSGCTVKWLFLSLMALRDVIFQSLMGWSSGSMALHLYRHHKHVLYLHSSRLANRVSPEVRATWSVLVLMTCFLLYYLGDFISSFYIGSVFTLDSIILNAKVFLGVGYADLSPFILIIKDFHLASCCPSRLYFQGSLL</sequence>
<keyword evidence="7 13" id="KW-1133">Transmembrane helix</keyword>
<dbReference type="Gene3D" id="1.20.1070.10">
    <property type="entry name" value="Rhodopsin 7-helix transmembrane proteins"/>
    <property type="match status" value="1"/>
</dbReference>